<feature type="chain" id="PRO_5040307017" evidence="1">
    <location>
        <begin position="24"/>
        <end position="93"/>
    </location>
</feature>
<keyword evidence="3" id="KW-1185">Reference proteome</keyword>
<evidence type="ECO:0000313" key="3">
    <source>
        <dbReference type="Proteomes" id="UP001153712"/>
    </source>
</evidence>
<feature type="signal peptide" evidence="1">
    <location>
        <begin position="1"/>
        <end position="23"/>
    </location>
</feature>
<dbReference type="Proteomes" id="UP001153712">
    <property type="component" value="Chromosome 12"/>
</dbReference>
<reference evidence="2" key="1">
    <citation type="submission" date="2022-01" db="EMBL/GenBank/DDBJ databases">
        <authorList>
            <person name="King R."/>
        </authorList>
    </citation>
    <scope>NUCLEOTIDE SEQUENCE</scope>
</reference>
<protein>
    <submittedName>
        <fullName evidence="2">Uncharacterized protein</fullName>
    </submittedName>
</protein>
<evidence type="ECO:0000256" key="1">
    <source>
        <dbReference type="SAM" id="SignalP"/>
    </source>
</evidence>
<name>A0A9N9THE0_PHYSR</name>
<gene>
    <name evidence="2" type="ORF">PHYEVI_LOCUS2724</name>
</gene>
<dbReference type="EMBL" id="OU900105">
    <property type="protein sequence ID" value="CAG9856301.1"/>
    <property type="molecule type" value="Genomic_DNA"/>
</dbReference>
<sequence>MVQFKVFCFIIVLLGFLCSQSKGIVLSPEEQAIYGTNGTGIGLCDCKGCVCRTTFCIGTIYSYKYCPGGDICCKPIINFSDLFRLPIINVNNN</sequence>
<evidence type="ECO:0000313" key="2">
    <source>
        <dbReference type="EMBL" id="CAG9856301.1"/>
    </source>
</evidence>
<keyword evidence="1" id="KW-0732">Signal</keyword>
<accession>A0A9N9THE0</accession>
<proteinExistence type="predicted"/>
<dbReference type="AlphaFoldDB" id="A0A9N9THE0"/>
<organism evidence="2 3">
    <name type="scientific">Phyllotreta striolata</name>
    <name type="common">Striped flea beetle</name>
    <name type="synonym">Crioceris striolata</name>
    <dbReference type="NCBI Taxonomy" id="444603"/>
    <lineage>
        <taxon>Eukaryota</taxon>
        <taxon>Metazoa</taxon>
        <taxon>Ecdysozoa</taxon>
        <taxon>Arthropoda</taxon>
        <taxon>Hexapoda</taxon>
        <taxon>Insecta</taxon>
        <taxon>Pterygota</taxon>
        <taxon>Neoptera</taxon>
        <taxon>Endopterygota</taxon>
        <taxon>Coleoptera</taxon>
        <taxon>Polyphaga</taxon>
        <taxon>Cucujiformia</taxon>
        <taxon>Chrysomeloidea</taxon>
        <taxon>Chrysomelidae</taxon>
        <taxon>Galerucinae</taxon>
        <taxon>Alticini</taxon>
        <taxon>Phyllotreta</taxon>
    </lineage>
</organism>